<comment type="caution">
    <text evidence="8">The sequence shown here is derived from an EMBL/GenBank/DDBJ whole genome shotgun (WGS) entry which is preliminary data.</text>
</comment>
<feature type="transmembrane region" description="Helical" evidence="6">
    <location>
        <begin position="197"/>
        <end position="215"/>
    </location>
</feature>
<keyword evidence="4 6" id="KW-1133">Transmembrane helix</keyword>
<keyword evidence="9" id="KW-1185">Reference proteome</keyword>
<dbReference type="PANTHER" id="PTHR32322">
    <property type="entry name" value="INNER MEMBRANE TRANSPORTER"/>
    <property type="match status" value="1"/>
</dbReference>
<evidence type="ECO:0000256" key="6">
    <source>
        <dbReference type="SAM" id="Phobius"/>
    </source>
</evidence>
<feature type="domain" description="EamA" evidence="7">
    <location>
        <begin position="1"/>
        <end position="126"/>
    </location>
</feature>
<comment type="subcellular location">
    <subcellularLocation>
        <location evidence="1">Membrane</location>
        <topology evidence="1">Multi-pass membrane protein</topology>
    </subcellularLocation>
</comment>
<accession>A0A437QBZ1</accession>
<comment type="similarity">
    <text evidence="2">Belongs to the EamA transporter family.</text>
</comment>
<feature type="transmembrane region" description="Helical" evidence="6">
    <location>
        <begin position="26"/>
        <end position="43"/>
    </location>
</feature>
<dbReference type="Pfam" id="PF00892">
    <property type="entry name" value="EamA"/>
    <property type="match status" value="2"/>
</dbReference>
<evidence type="ECO:0000256" key="4">
    <source>
        <dbReference type="ARBA" id="ARBA00022989"/>
    </source>
</evidence>
<evidence type="ECO:0000313" key="8">
    <source>
        <dbReference type="EMBL" id="RVU32037.1"/>
    </source>
</evidence>
<dbReference type="InterPro" id="IPR050638">
    <property type="entry name" value="AA-Vitamin_Transporters"/>
</dbReference>
<evidence type="ECO:0000313" key="9">
    <source>
        <dbReference type="Proteomes" id="UP000283077"/>
    </source>
</evidence>
<evidence type="ECO:0000256" key="1">
    <source>
        <dbReference type="ARBA" id="ARBA00004141"/>
    </source>
</evidence>
<dbReference type="EMBL" id="SACS01000031">
    <property type="protein sequence ID" value="RVU32037.1"/>
    <property type="molecule type" value="Genomic_DNA"/>
</dbReference>
<dbReference type="Proteomes" id="UP000283077">
    <property type="component" value="Unassembled WGS sequence"/>
</dbReference>
<feature type="transmembrane region" description="Helical" evidence="6">
    <location>
        <begin position="169"/>
        <end position="185"/>
    </location>
</feature>
<dbReference type="InterPro" id="IPR000620">
    <property type="entry name" value="EamA_dom"/>
</dbReference>
<protein>
    <submittedName>
        <fullName evidence="8">DMT family transporter</fullName>
    </submittedName>
</protein>
<feature type="domain" description="EamA" evidence="7">
    <location>
        <begin position="139"/>
        <end position="266"/>
    </location>
</feature>
<sequence length="276" mass="30143">MILAMLMSGTIGLFVVESGQDNTTVVFWRCLIGGSALLAYLSWRRQWQKLSRANSGWLLLGGLALVANWFCLFGAYHLSSISIAPLVYHTQPFFLLLIVAVSQRQAIAASQWMLLLLAFCGVALTTGLDLSSSGEQIWLGVGLAAIAAALYAVATLTTRQLTGVPPAQIAGLQMMLGVLILLPFPKTMLTELALPQLVPILMLGLMHTALMYNLMYSAFQRLPVSSIALLSFIYPLVAVLIDLWYYDLKLAPLQILGMVLILAAIGLHQRGQLLRR</sequence>
<feature type="transmembrane region" description="Helical" evidence="6">
    <location>
        <begin position="227"/>
        <end position="245"/>
    </location>
</feature>
<feature type="transmembrane region" description="Helical" evidence="6">
    <location>
        <begin position="251"/>
        <end position="268"/>
    </location>
</feature>
<dbReference type="SUPFAM" id="SSF103481">
    <property type="entry name" value="Multidrug resistance efflux transporter EmrE"/>
    <property type="match status" value="2"/>
</dbReference>
<reference evidence="8 9" key="1">
    <citation type="submission" date="2019-01" db="EMBL/GenBank/DDBJ databases">
        <authorList>
            <person name="Chen W.-M."/>
        </authorList>
    </citation>
    <scope>NUCLEOTIDE SEQUENCE [LARGE SCALE GENOMIC DNA]</scope>
    <source>
        <strain evidence="8 9">KYPC3</strain>
    </source>
</reference>
<feature type="transmembrane region" description="Helical" evidence="6">
    <location>
        <begin position="113"/>
        <end position="131"/>
    </location>
</feature>
<dbReference type="GO" id="GO:0016020">
    <property type="term" value="C:membrane"/>
    <property type="evidence" value="ECO:0007669"/>
    <property type="project" value="UniProtKB-SubCell"/>
</dbReference>
<dbReference type="InterPro" id="IPR037185">
    <property type="entry name" value="EmrE-like"/>
</dbReference>
<dbReference type="AlphaFoldDB" id="A0A437QBZ1"/>
<keyword evidence="5 6" id="KW-0472">Membrane</keyword>
<evidence type="ECO:0000256" key="2">
    <source>
        <dbReference type="ARBA" id="ARBA00007362"/>
    </source>
</evidence>
<organism evidence="8 9">
    <name type="scientific">Rheinheimera riviphila</name>
    <dbReference type="NCBI Taxonomy" id="1834037"/>
    <lineage>
        <taxon>Bacteria</taxon>
        <taxon>Pseudomonadati</taxon>
        <taxon>Pseudomonadota</taxon>
        <taxon>Gammaproteobacteria</taxon>
        <taxon>Chromatiales</taxon>
        <taxon>Chromatiaceae</taxon>
        <taxon>Rheinheimera</taxon>
    </lineage>
</organism>
<proteinExistence type="inferred from homology"/>
<feature type="transmembrane region" description="Helical" evidence="6">
    <location>
        <begin position="137"/>
        <end position="157"/>
    </location>
</feature>
<keyword evidence="3 6" id="KW-0812">Transmembrane</keyword>
<feature type="transmembrane region" description="Helical" evidence="6">
    <location>
        <begin position="55"/>
        <end position="76"/>
    </location>
</feature>
<evidence type="ECO:0000256" key="5">
    <source>
        <dbReference type="ARBA" id="ARBA00023136"/>
    </source>
</evidence>
<name>A0A437QBZ1_9GAMM</name>
<evidence type="ECO:0000256" key="3">
    <source>
        <dbReference type="ARBA" id="ARBA00022692"/>
    </source>
</evidence>
<dbReference type="OrthoDB" id="9814238at2"/>
<feature type="transmembrane region" description="Helical" evidence="6">
    <location>
        <begin position="82"/>
        <end position="101"/>
    </location>
</feature>
<gene>
    <name evidence="8" type="ORF">EOE67_19060</name>
</gene>
<dbReference type="PANTHER" id="PTHR32322:SF2">
    <property type="entry name" value="EAMA DOMAIN-CONTAINING PROTEIN"/>
    <property type="match status" value="1"/>
</dbReference>
<evidence type="ECO:0000259" key="7">
    <source>
        <dbReference type="Pfam" id="PF00892"/>
    </source>
</evidence>